<dbReference type="EMBL" id="NBSK02000003">
    <property type="protein sequence ID" value="KAJ0216973.1"/>
    <property type="molecule type" value="Genomic_DNA"/>
</dbReference>
<feature type="compositionally biased region" description="Basic residues" evidence="1">
    <location>
        <begin position="40"/>
        <end position="54"/>
    </location>
</feature>
<proteinExistence type="predicted"/>
<reference evidence="2 3" key="1">
    <citation type="journal article" date="2017" name="Nat. Commun.">
        <title>Genome assembly with in vitro proximity ligation data and whole-genome triplication in lettuce.</title>
        <authorList>
            <person name="Reyes-Chin-Wo S."/>
            <person name="Wang Z."/>
            <person name="Yang X."/>
            <person name="Kozik A."/>
            <person name="Arikit S."/>
            <person name="Song C."/>
            <person name="Xia L."/>
            <person name="Froenicke L."/>
            <person name="Lavelle D.O."/>
            <person name="Truco M.J."/>
            <person name="Xia R."/>
            <person name="Zhu S."/>
            <person name="Xu C."/>
            <person name="Xu H."/>
            <person name="Xu X."/>
            <person name="Cox K."/>
            <person name="Korf I."/>
            <person name="Meyers B.C."/>
            <person name="Michelmore R.W."/>
        </authorList>
    </citation>
    <scope>NUCLEOTIDE SEQUENCE [LARGE SCALE GENOMIC DNA]</scope>
    <source>
        <strain evidence="3">cv. Salinas</strain>
        <tissue evidence="2">Seedlings</tissue>
    </source>
</reference>
<evidence type="ECO:0000313" key="3">
    <source>
        <dbReference type="Proteomes" id="UP000235145"/>
    </source>
</evidence>
<dbReference type="Gene3D" id="3.40.395.10">
    <property type="entry name" value="Adenoviral Proteinase, Chain A"/>
    <property type="match status" value="1"/>
</dbReference>
<keyword evidence="3" id="KW-1185">Reference proteome</keyword>
<comment type="caution">
    <text evidence="2">The sequence shown here is derived from an EMBL/GenBank/DDBJ whole genome shotgun (WGS) entry which is preliminary data.</text>
</comment>
<accession>A0A9R1W3Y7</accession>
<name>A0A9R1W3Y7_LACSA</name>
<gene>
    <name evidence="2" type="ORF">LSAT_V11C300134470</name>
</gene>
<dbReference type="Proteomes" id="UP000235145">
    <property type="component" value="Unassembled WGS sequence"/>
</dbReference>
<feature type="region of interest" description="Disordered" evidence="1">
    <location>
        <begin position="33"/>
        <end position="55"/>
    </location>
</feature>
<evidence type="ECO:0000313" key="2">
    <source>
        <dbReference type="EMBL" id="KAJ0216973.1"/>
    </source>
</evidence>
<organism evidence="2 3">
    <name type="scientific">Lactuca sativa</name>
    <name type="common">Garden lettuce</name>
    <dbReference type="NCBI Taxonomy" id="4236"/>
    <lineage>
        <taxon>Eukaryota</taxon>
        <taxon>Viridiplantae</taxon>
        <taxon>Streptophyta</taxon>
        <taxon>Embryophyta</taxon>
        <taxon>Tracheophyta</taxon>
        <taxon>Spermatophyta</taxon>
        <taxon>Magnoliopsida</taxon>
        <taxon>eudicotyledons</taxon>
        <taxon>Gunneridae</taxon>
        <taxon>Pentapetalae</taxon>
        <taxon>asterids</taxon>
        <taxon>campanulids</taxon>
        <taxon>Asterales</taxon>
        <taxon>Asteraceae</taxon>
        <taxon>Cichorioideae</taxon>
        <taxon>Cichorieae</taxon>
        <taxon>Lactucinae</taxon>
        <taxon>Lactuca</taxon>
    </lineage>
</organism>
<protein>
    <recommendedName>
        <fullName evidence="4">Ubiquitin-like protease family profile domain-containing protein</fullName>
    </recommendedName>
</protein>
<dbReference type="AlphaFoldDB" id="A0A9R1W3Y7"/>
<sequence length="281" mass="33722">MIQARKTLKIEMKEEQKLRTRKMEVKKNIQKLGKEMQKIKERKSHKMKTRKEKKLTKQKEIKERCCCPNKIWSDNRKSNYGKSICKHRDFWRKINHPRANAISKESIKPQRLEMSWRTVKNKVDCGVFAVRHMETYMGQPLSKWKPGLYKESAVHQTTLEKLRQRYAHIMLTSEINMLKAKVLDLAEKYQKVEFKVRTDHAYKAIQTIQKRTFIALNFRNMNINLFWNRNSNNQKLAYNFTICLAFQSRRNIITLKFLQQHLLLLSKQSQSPFVISYNIQT</sequence>
<evidence type="ECO:0008006" key="4">
    <source>
        <dbReference type="Google" id="ProtNLM"/>
    </source>
</evidence>
<evidence type="ECO:0000256" key="1">
    <source>
        <dbReference type="SAM" id="MobiDB-lite"/>
    </source>
</evidence>